<dbReference type="EMBL" id="JAWZYT010000672">
    <property type="protein sequence ID" value="KAK4320385.1"/>
    <property type="molecule type" value="Genomic_DNA"/>
</dbReference>
<keyword evidence="1" id="KW-0472">Membrane</keyword>
<sequence>MQPSSSSSKKEKENCNNYHGIFLLSIASKIFARILLGHLLTLTEDVLPESQCGFRPSRGTIDIIFCTQQLQEKSLE</sequence>
<keyword evidence="1" id="KW-0812">Transmembrane</keyword>
<comment type="caution">
    <text evidence="2">The sequence shown here is derived from an EMBL/GenBank/DDBJ whole genome shotgun (WGS) entry which is preliminary data.</text>
</comment>
<dbReference type="PANTHER" id="PTHR47027">
    <property type="entry name" value="REVERSE TRANSCRIPTASE DOMAIN-CONTAINING PROTEIN"/>
    <property type="match status" value="1"/>
</dbReference>
<organism evidence="2 3">
    <name type="scientific">Petrolisthes manimaculis</name>
    <dbReference type="NCBI Taxonomy" id="1843537"/>
    <lineage>
        <taxon>Eukaryota</taxon>
        <taxon>Metazoa</taxon>
        <taxon>Ecdysozoa</taxon>
        <taxon>Arthropoda</taxon>
        <taxon>Crustacea</taxon>
        <taxon>Multicrustacea</taxon>
        <taxon>Malacostraca</taxon>
        <taxon>Eumalacostraca</taxon>
        <taxon>Eucarida</taxon>
        <taxon>Decapoda</taxon>
        <taxon>Pleocyemata</taxon>
        <taxon>Anomura</taxon>
        <taxon>Galatheoidea</taxon>
        <taxon>Porcellanidae</taxon>
        <taxon>Petrolisthes</taxon>
    </lineage>
</organism>
<evidence type="ECO:0000256" key="1">
    <source>
        <dbReference type="SAM" id="Phobius"/>
    </source>
</evidence>
<keyword evidence="3" id="KW-1185">Reference proteome</keyword>
<reference evidence="2" key="1">
    <citation type="submission" date="2023-11" db="EMBL/GenBank/DDBJ databases">
        <title>Genome assemblies of two species of porcelain crab, Petrolisthes cinctipes and Petrolisthes manimaculis (Anomura: Porcellanidae).</title>
        <authorList>
            <person name="Angst P."/>
        </authorList>
    </citation>
    <scope>NUCLEOTIDE SEQUENCE</scope>
    <source>
        <strain evidence="2">PB745_02</strain>
        <tissue evidence="2">Gill</tissue>
    </source>
</reference>
<protein>
    <recommendedName>
        <fullName evidence="4">Reverse transcriptase domain-containing protein</fullName>
    </recommendedName>
</protein>
<dbReference type="PANTHER" id="PTHR47027:SF20">
    <property type="entry name" value="REVERSE TRANSCRIPTASE-LIKE PROTEIN WITH RNA-DIRECTED DNA POLYMERASE DOMAIN"/>
    <property type="match status" value="1"/>
</dbReference>
<accession>A0AAE1Q517</accession>
<name>A0AAE1Q517_9EUCA</name>
<proteinExistence type="predicted"/>
<dbReference type="AlphaFoldDB" id="A0AAE1Q517"/>
<feature type="transmembrane region" description="Helical" evidence="1">
    <location>
        <begin position="21"/>
        <end position="40"/>
    </location>
</feature>
<keyword evidence="1" id="KW-1133">Transmembrane helix</keyword>
<gene>
    <name evidence="2" type="ORF">Pmani_008736</name>
</gene>
<evidence type="ECO:0008006" key="4">
    <source>
        <dbReference type="Google" id="ProtNLM"/>
    </source>
</evidence>
<evidence type="ECO:0000313" key="2">
    <source>
        <dbReference type="EMBL" id="KAK4320385.1"/>
    </source>
</evidence>
<dbReference type="Proteomes" id="UP001292094">
    <property type="component" value="Unassembled WGS sequence"/>
</dbReference>
<evidence type="ECO:0000313" key="3">
    <source>
        <dbReference type="Proteomes" id="UP001292094"/>
    </source>
</evidence>